<organism evidence="1 2">
    <name type="scientific">Triparma laevis f. longispina</name>
    <dbReference type="NCBI Taxonomy" id="1714387"/>
    <lineage>
        <taxon>Eukaryota</taxon>
        <taxon>Sar</taxon>
        <taxon>Stramenopiles</taxon>
        <taxon>Ochrophyta</taxon>
        <taxon>Bolidophyceae</taxon>
        <taxon>Parmales</taxon>
        <taxon>Triparmaceae</taxon>
        <taxon>Triparma</taxon>
    </lineage>
</organism>
<protein>
    <submittedName>
        <fullName evidence="1">Uncharacterized protein</fullName>
    </submittedName>
</protein>
<reference evidence="2" key="1">
    <citation type="journal article" date="2023" name="Commun. Biol.">
        <title>Genome analysis of Parmales, the sister group of diatoms, reveals the evolutionary specialization of diatoms from phago-mixotrophs to photoautotrophs.</title>
        <authorList>
            <person name="Ban H."/>
            <person name="Sato S."/>
            <person name="Yoshikawa S."/>
            <person name="Yamada K."/>
            <person name="Nakamura Y."/>
            <person name="Ichinomiya M."/>
            <person name="Sato N."/>
            <person name="Blanc-Mathieu R."/>
            <person name="Endo H."/>
            <person name="Kuwata A."/>
            <person name="Ogata H."/>
        </authorList>
    </citation>
    <scope>NUCLEOTIDE SEQUENCE [LARGE SCALE GENOMIC DNA]</scope>
    <source>
        <strain evidence="2">NIES 3700</strain>
    </source>
</reference>
<dbReference type="InterPro" id="IPR032675">
    <property type="entry name" value="LRR_dom_sf"/>
</dbReference>
<dbReference type="PANTHER" id="PTHR45661:SF3">
    <property type="entry name" value="IG-LIKE DOMAIN-CONTAINING PROTEIN"/>
    <property type="match status" value="1"/>
</dbReference>
<dbReference type="OrthoDB" id="5917255at2759"/>
<dbReference type="InterPro" id="IPR053139">
    <property type="entry name" value="Surface_bspA-like"/>
</dbReference>
<evidence type="ECO:0000313" key="2">
    <source>
        <dbReference type="Proteomes" id="UP001165122"/>
    </source>
</evidence>
<dbReference type="Gene3D" id="3.80.10.10">
    <property type="entry name" value="Ribonuclease Inhibitor"/>
    <property type="match status" value="1"/>
</dbReference>
<dbReference type="SUPFAM" id="SSF52058">
    <property type="entry name" value="L domain-like"/>
    <property type="match status" value="1"/>
</dbReference>
<dbReference type="Proteomes" id="UP001165122">
    <property type="component" value="Unassembled WGS sequence"/>
</dbReference>
<dbReference type="AlphaFoldDB" id="A0A9W7E9L0"/>
<evidence type="ECO:0000313" key="1">
    <source>
        <dbReference type="EMBL" id="GMH67903.1"/>
    </source>
</evidence>
<gene>
    <name evidence="1" type="ORF">TrLO_g3035</name>
</gene>
<proteinExistence type="predicted"/>
<sequence length="242" mass="26670">MSTCGGRVVNGDKSEASSPDENFFDTDAFRRHFVGFLPVEDSFCTMQFLSKEWQVVAKRSIDEDFTSGELLVHDGKDVGGGAITGSGIPDWGGLKAKREPVKRVMFLLNITKVGKYACHRAVNLVVVDIPEGVESIDREAFWGCLRLTTVSFPTTLTAISDEAFWGCSNLDNVDLLHTNLQELENQAFQKCSELKSMTIPDSLQTLGSHVFHGCSKLVPSNIHTLDNDAVIAHLRSHQNNPN</sequence>
<dbReference type="Pfam" id="PF13306">
    <property type="entry name" value="LRR_5"/>
    <property type="match status" value="1"/>
</dbReference>
<dbReference type="InterPro" id="IPR026906">
    <property type="entry name" value="LRR_5"/>
</dbReference>
<accession>A0A9W7E9L0</accession>
<comment type="caution">
    <text evidence="1">The sequence shown here is derived from an EMBL/GenBank/DDBJ whole genome shotgun (WGS) entry which is preliminary data.</text>
</comment>
<dbReference type="PANTHER" id="PTHR45661">
    <property type="entry name" value="SURFACE ANTIGEN"/>
    <property type="match status" value="1"/>
</dbReference>
<name>A0A9W7E9L0_9STRA</name>
<keyword evidence="2" id="KW-1185">Reference proteome</keyword>
<dbReference type="EMBL" id="BRXW01000581">
    <property type="protein sequence ID" value="GMH67903.1"/>
    <property type="molecule type" value="Genomic_DNA"/>
</dbReference>